<sequence length="114" mass="12862">MTTHHQVYGHATHHDCLAFVDADDEPFDLTEVGAVVDGRWPRMVTTRAFDALPQDLRETYGRRELTVHDGDYLEIPLDREDELVAELRGRGYQVTRDDDLVNLLDGRGLGALAS</sequence>
<dbReference type="RefSeq" id="WP_139128617.1">
    <property type="nucleotide sequence ID" value="NZ_FMDM01000002.1"/>
</dbReference>
<name>A0A1C5H4V6_9ACTN</name>
<dbReference type="STRING" id="745366.GA0070213_102292"/>
<organism evidence="1 2">
    <name type="scientific">Micromonospora humi</name>
    <dbReference type="NCBI Taxonomy" id="745366"/>
    <lineage>
        <taxon>Bacteria</taxon>
        <taxon>Bacillati</taxon>
        <taxon>Actinomycetota</taxon>
        <taxon>Actinomycetes</taxon>
        <taxon>Micromonosporales</taxon>
        <taxon>Micromonosporaceae</taxon>
        <taxon>Micromonospora</taxon>
    </lineage>
</organism>
<evidence type="ECO:0000313" key="1">
    <source>
        <dbReference type="EMBL" id="SCG41034.1"/>
    </source>
</evidence>
<accession>A0A1C5H4V6</accession>
<proteinExistence type="predicted"/>
<dbReference type="EMBL" id="FMDM01000002">
    <property type="protein sequence ID" value="SCG41034.1"/>
    <property type="molecule type" value="Genomic_DNA"/>
</dbReference>
<gene>
    <name evidence="1" type="ORF">GA0070213_102292</name>
</gene>
<evidence type="ECO:0000313" key="2">
    <source>
        <dbReference type="Proteomes" id="UP000199360"/>
    </source>
</evidence>
<dbReference type="OrthoDB" id="3373266at2"/>
<keyword evidence="2" id="KW-1185">Reference proteome</keyword>
<protein>
    <submittedName>
        <fullName evidence="1">Uncharacterized protein</fullName>
    </submittedName>
</protein>
<reference evidence="2" key="1">
    <citation type="submission" date="2016-06" db="EMBL/GenBank/DDBJ databases">
        <authorList>
            <person name="Varghese N."/>
            <person name="Submissions Spin"/>
        </authorList>
    </citation>
    <scope>NUCLEOTIDE SEQUENCE [LARGE SCALE GENOMIC DNA]</scope>
    <source>
        <strain evidence="2">DSM 45647</strain>
    </source>
</reference>
<dbReference type="Proteomes" id="UP000199360">
    <property type="component" value="Unassembled WGS sequence"/>
</dbReference>
<dbReference type="AlphaFoldDB" id="A0A1C5H4V6"/>